<feature type="compositionally biased region" description="Basic and acidic residues" evidence="1">
    <location>
        <begin position="173"/>
        <end position="183"/>
    </location>
</feature>
<evidence type="ECO:0008006" key="5">
    <source>
        <dbReference type="Google" id="ProtNLM"/>
    </source>
</evidence>
<sequence>MASNGQVEGGAQDSEQYGSSRPARGEGGLGISYPALIQRSESSQPLVANAAPTAGPSSPPYDTAVQYGHPEFWNPQLSGRTLGGFSPTMGSPNAMPSEGDLKGSVYSAWDRGSKTAIYQTLNDDGAAAAAGGRARRSDSDSISLDSLQMQDESQQYSGETFSSARQLDPNDYDNFKKQAHDPPRPSGAPADVRVSRLSWLSVWLIILSVYSTILSGMWLGVAIAQPGWGHTISSGGSMDLSTANVLTAIFAKTIELSFVTVFVSFIGQVLTRRAIATNAGMTMAEMTMRTWITQPGSLLANGQTLRYAGHTVLGIMTLIATLVAMLYTTASDTMVRPKLRFSSWHDTDLESFVVASYANAAYAKESCSTPISTDFDTDAAGESCLGVQYSGDSYQNLLAFMTTWRDINYNGSTASRNMAERPAAQAMLYNNVTMIGSWIEAQFSNTEESFKTHDRVINNVSLALPHPGVYKAATNDVNNILQPSDLDGLASYNISASVISPAVNVLCVNMNREELEPLVYTEWPRANITENTAEPKQETGWEEWERDVPQPSEDEWLNSTVVDDIFRWGPRYMRRPPVFQMYPYDNNIITNTTVKGRNNTFPADAVYLFGKSRMMDDYTICEMRSWPAIQCSTQFDVSGVTGMSMAAQCAQEEDFFPENAQDHPDPDAYVRHMGEGDIGTSWNWKDVVDGWQLAINLNGGVTNNNASNARILTELALTEPRLNDTLPSMAEALAVLVSSTLVIASVDSPFIHYWEYDIATWATEILPAPGALASFHARVRTQEYASWHSSDWQGVFYLVLAFTFLLNLLCLAYFCRVGLVKDFLEPTNLFALATSRPGQPRSPRQQQEAMLGTPQVDKERKRKTGLAVPYRLAFKEDDNHYYFEEAQDEKGTPGARATALDGEDDAAGKRKSYYRLSSRIGL</sequence>
<feature type="region of interest" description="Disordered" evidence="1">
    <location>
        <begin position="835"/>
        <end position="858"/>
    </location>
</feature>
<feature type="transmembrane region" description="Helical" evidence="2">
    <location>
        <begin position="795"/>
        <end position="815"/>
    </location>
</feature>
<dbReference type="EMBL" id="JAKNSF020000097">
    <property type="protein sequence ID" value="KAK7716784.1"/>
    <property type="molecule type" value="Genomic_DNA"/>
</dbReference>
<feature type="region of interest" description="Disordered" evidence="1">
    <location>
        <begin position="1"/>
        <end position="97"/>
    </location>
</feature>
<gene>
    <name evidence="3" type="ORF">SLS63_010987</name>
</gene>
<evidence type="ECO:0000256" key="2">
    <source>
        <dbReference type="SAM" id="Phobius"/>
    </source>
</evidence>
<name>A0ABR1NVK5_DIAER</name>
<evidence type="ECO:0000313" key="3">
    <source>
        <dbReference type="EMBL" id="KAK7716784.1"/>
    </source>
</evidence>
<keyword evidence="4" id="KW-1185">Reference proteome</keyword>
<evidence type="ECO:0000313" key="4">
    <source>
        <dbReference type="Proteomes" id="UP001430848"/>
    </source>
</evidence>
<feature type="region of interest" description="Disordered" evidence="1">
    <location>
        <begin position="885"/>
        <end position="908"/>
    </location>
</feature>
<keyword evidence="2" id="KW-0472">Membrane</keyword>
<feature type="transmembrane region" description="Helical" evidence="2">
    <location>
        <begin position="202"/>
        <end position="225"/>
    </location>
</feature>
<keyword evidence="2" id="KW-1133">Transmembrane helix</keyword>
<organism evidence="3 4">
    <name type="scientific">Diaporthe eres</name>
    <name type="common">Phomopsis oblonga</name>
    <dbReference type="NCBI Taxonomy" id="83184"/>
    <lineage>
        <taxon>Eukaryota</taxon>
        <taxon>Fungi</taxon>
        <taxon>Dikarya</taxon>
        <taxon>Ascomycota</taxon>
        <taxon>Pezizomycotina</taxon>
        <taxon>Sordariomycetes</taxon>
        <taxon>Sordariomycetidae</taxon>
        <taxon>Diaporthales</taxon>
        <taxon>Diaporthaceae</taxon>
        <taxon>Diaporthe</taxon>
        <taxon>Diaporthe eres species complex</taxon>
    </lineage>
</organism>
<feature type="compositionally biased region" description="Low complexity" evidence="1">
    <location>
        <begin position="835"/>
        <end position="847"/>
    </location>
</feature>
<comment type="caution">
    <text evidence="3">The sequence shown here is derived from an EMBL/GenBank/DDBJ whole genome shotgun (WGS) entry which is preliminary data.</text>
</comment>
<accession>A0ABR1NVK5</accession>
<feature type="region of interest" description="Disordered" evidence="1">
    <location>
        <begin position="153"/>
        <end position="190"/>
    </location>
</feature>
<dbReference type="Proteomes" id="UP001430848">
    <property type="component" value="Unassembled WGS sequence"/>
</dbReference>
<feature type="transmembrane region" description="Helical" evidence="2">
    <location>
        <begin position="312"/>
        <end position="330"/>
    </location>
</feature>
<keyword evidence="2" id="KW-0812">Transmembrane</keyword>
<protein>
    <recommendedName>
        <fullName evidence="5">Mcm2 3 5 family protein</fullName>
    </recommendedName>
</protein>
<feature type="compositionally biased region" description="Polar residues" evidence="1">
    <location>
        <begin position="153"/>
        <end position="165"/>
    </location>
</feature>
<proteinExistence type="predicted"/>
<reference evidence="3 4" key="1">
    <citation type="submission" date="2024-02" db="EMBL/GenBank/DDBJ databases">
        <title>De novo assembly and annotation of 12 fungi associated with fruit tree decline syndrome in Ontario, Canada.</title>
        <authorList>
            <person name="Sulman M."/>
            <person name="Ellouze W."/>
            <person name="Ilyukhin E."/>
        </authorList>
    </citation>
    <scope>NUCLEOTIDE SEQUENCE [LARGE SCALE GENOMIC DNA]</scope>
    <source>
        <strain evidence="3 4">M169</strain>
    </source>
</reference>
<evidence type="ECO:0000256" key="1">
    <source>
        <dbReference type="SAM" id="MobiDB-lite"/>
    </source>
</evidence>
<feature type="transmembrane region" description="Helical" evidence="2">
    <location>
        <begin position="245"/>
        <end position="267"/>
    </location>
</feature>